<feature type="chain" id="PRO_5016582077" evidence="1">
    <location>
        <begin position="23"/>
        <end position="245"/>
    </location>
</feature>
<reference evidence="2 3" key="1">
    <citation type="submission" date="2018-06" db="EMBL/GenBank/DDBJ databases">
        <authorList>
            <consortium name="Pathogen Informatics"/>
            <person name="Doyle S."/>
        </authorList>
    </citation>
    <scope>NUCLEOTIDE SEQUENCE [LARGE SCALE GENOMIC DNA]</scope>
    <source>
        <strain evidence="2 3">NCTC10692</strain>
    </source>
</reference>
<dbReference type="InterPro" id="IPR010239">
    <property type="entry name" value="CHP02001"/>
</dbReference>
<feature type="signal peptide" evidence="1">
    <location>
        <begin position="1"/>
        <end position="22"/>
    </location>
</feature>
<evidence type="ECO:0000313" key="2">
    <source>
        <dbReference type="EMBL" id="SUD50749.1"/>
    </source>
</evidence>
<dbReference type="Proteomes" id="UP000255303">
    <property type="component" value="Unassembled WGS sequence"/>
</dbReference>
<dbReference type="NCBIfam" id="TIGR02001">
    <property type="entry name" value="gcw_chp"/>
    <property type="match status" value="1"/>
</dbReference>
<gene>
    <name evidence="2" type="ORF">NCTC10692_01177</name>
</gene>
<proteinExistence type="predicted"/>
<sequence>MNNLLRSLLVLLPLLFTLPSQAVTLNDQFDLALSAELVSDYRSRGQSQTLGDPALQASATLSHSSGLYAGLWTSNVDFGFDIKTRQEIDYYAGYFLQINDAISLDIGYAKYVYENAGGLNYSETYAILNAYGFLVGHQYSSNFGADQKDAYTWTYLGYETALPFEALISMRYGQVDYKDDVLVSNSGKTRSRYNEWETKISKEMVGLNWGLAYVDTDMSDSECVNYLGFDDICDATVVASVSKSF</sequence>
<protein>
    <submittedName>
        <fullName evidence="2">Lipoprotein</fullName>
    </submittedName>
</protein>
<keyword evidence="1" id="KW-0732">Signal</keyword>
<dbReference type="RefSeq" id="WP_074856443.1">
    <property type="nucleotide sequence ID" value="NZ_FNZC01000012.1"/>
</dbReference>
<name>A0A379JQ03_ECTOL</name>
<keyword evidence="2" id="KW-0449">Lipoprotein</keyword>
<evidence type="ECO:0000256" key="1">
    <source>
        <dbReference type="SAM" id="SignalP"/>
    </source>
</evidence>
<evidence type="ECO:0000313" key="3">
    <source>
        <dbReference type="Proteomes" id="UP000255303"/>
    </source>
</evidence>
<organism evidence="2 3">
    <name type="scientific">Ectopseudomonas oleovorans</name>
    <name type="common">Pseudomonas oleovorans</name>
    <dbReference type="NCBI Taxonomy" id="301"/>
    <lineage>
        <taxon>Bacteria</taxon>
        <taxon>Pseudomonadati</taxon>
        <taxon>Pseudomonadota</taxon>
        <taxon>Gammaproteobacteria</taxon>
        <taxon>Pseudomonadales</taxon>
        <taxon>Pseudomonadaceae</taxon>
        <taxon>Ectopseudomonas</taxon>
    </lineage>
</organism>
<accession>A0A379JQ03</accession>
<dbReference type="EMBL" id="UGUV01000002">
    <property type="protein sequence ID" value="SUD50749.1"/>
    <property type="molecule type" value="Genomic_DNA"/>
</dbReference>
<dbReference type="Pfam" id="PF09694">
    <property type="entry name" value="Gcw_chp"/>
    <property type="match status" value="1"/>
</dbReference>
<dbReference type="AlphaFoldDB" id="A0A379JQ03"/>